<sequence length="46" mass="5164">MGCTGDGHGGCFDFKRAHFHPKDLPDVVKVFITEKYHCLAAELKDE</sequence>
<organism evidence="1 2">
    <name type="scientific">Phytophthora rubi</name>
    <dbReference type="NCBI Taxonomy" id="129364"/>
    <lineage>
        <taxon>Eukaryota</taxon>
        <taxon>Sar</taxon>
        <taxon>Stramenopiles</taxon>
        <taxon>Oomycota</taxon>
        <taxon>Peronosporomycetes</taxon>
        <taxon>Peronosporales</taxon>
        <taxon>Peronosporaceae</taxon>
        <taxon>Phytophthora</taxon>
    </lineage>
</organism>
<proteinExistence type="predicted"/>
<evidence type="ECO:0000313" key="1">
    <source>
        <dbReference type="EMBL" id="KAE9333138.1"/>
    </source>
</evidence>
<dbReference type="EMBL" id="QXFT01000927">
    <property type="protein sequence ID" value="KAE9333138.1"/>
    <property type="molecule type" value="Genomic_DNA"/>
</dbReference>
<accession>A0A6A4F652</accession>
<evidence type="ECO:0000313" key="2">
    <source>
        <dbReference type="Proteomes" id="UP000434957"/>
    </source>
</evidence>
<protein>
    <submittedName>
        <fullName evidence="1">Uncharacterized protein</fullName>
    </submittedName>
</protein>
<comment type="caution">
    <text evidence="1">The sequence shown here is derived from an EMBL/GenBank/DDBJ whole genome shotgun (WGS) entry which is preliminary data.</text>
</comment>
<gene>
    <name evidence="1" type="ORF">PR003_g14172</name>
</gene>
<reference evidence="1 2" key="1">
    <citation type="submission" date="2018-08" db="EMBL/GenBank/DDBJ databases">
        <title>Genomic investigation of the strawberry pathogen Phytophthora fragariae indicates pathogenicity is determined by transcriptional variation in three key races.</title>
        <authorList>
            <person name="Adams T.M."/>
            <person name="Armitage A.D."/>
            <person name="Sobczyk M.K."/>
            <person name="Bates H.J."/>
            <person name="Dunwell J.M."/>
            <person name="Nellist C.F."/>
            <person name="Harrison R.J."/>
        </authorList>
    </citation>
    <scope>NUCLEOTIDE SEQUENCE [LARGE SCALE GENOMIC DNA]</scope>
    <source>
        <strain evidence="1 2">SCRP333</strain>
    </source>
</reference>
<dbReference type="AlphaFoldDB" id="A0A6A4F652"/>
<dbReference type="Proteomes" id="UP000434957">
    <property type="component" value="Unassembled WGS sequence"/>
</dbReference>
<name>A0A6A4F652_9STRA</name>
<keyword evidence="2" id="KW-1185">Reference proteome</keyword>